<dbReference type="PANTHER" id="PTHR33175:SF3">
    <property type="entry name" value="DNA-BINDING PROTEIN HU-BETA"/>
    <property type="match status" value="1"/>
</dbReference>
<comment type="similarity">
    <text evidence="1 4">Belongs to the bacterial histone-like protein family.</text>
</comment>
<dbReference type="GeneID" id="92933221"/>
<evidence type="ECO:0000313" key="5">
    <source>
        <dbReference type="EMBL" id="AEK57916.1"/>
    </source>
</evidence>
<protein>
    <submittedName>
        <fullName evidence="5">Integration host factor subunit alpha</fullName>
    </submittedName>
</protein>
<name>F9ZNT6_ACICS</name>
<evidence type="ECO:0000313" key="6">
    <source>
        <dbReference type="Proteomes" id="UP000006135"/>
    </source>
</evidence>
<gene>
    <name evidence="5" type="ordered locus">Atc_1267</name>
</gene>
<dbReference type="RefSeq" id="WP_014002784.1">
    <property type="nucleotide sequence ID" value="NC_015850.1"/>
</dbReference>
<dbReference type="SMART" id="SM00411">
    <property type="entry name" value="BHL"/>
    <property type="match status" value="1"/>
</dbReference>
<accession>F9ZNT6</accession>
<dbReference type="Gene3D" id="4.10.520.10">
    <property type="entry name" value="IHF-like DNA-binding proteins"/>
    <property type="match status" value="1"/>
</dbReference>
<keyword evidence="2" id="KW-0226">DNA condensation</keyword>
<dbReference type="InterPro" id="IPR010992">
    <property type="entry name" value="IHF-like_DNA-bd_dom_sf"/>
</dbReference>
<dbReference type="EMBL" id="CP002573">
    <property type="protein sequence ID" value="AEK57916.1"/>
    <property type="molecule type" value="Genomic_DNA"/>
</dbReference>
<dbReference type="GO" id="GO:0003677">
    <property type="term" value="F:DNA binding"/>
    <property type="evidence" value="ECO:0007669"/>
    <property type="project" value="UniProtKB-KW"/>
</dbReference>
<dbReference type="PANTHER" id="PTHR33175">
    <property type="entry name" value="DNA-BINDING PROTEIN HU"/>
    <property type="match status" value="1"/>
</dbReference>
<dbReference type="STRING" id="990288.Atc_1267"/>
<proteinExistence type="inferred from homology"/>
<dbReference type="GO" id="GO:0030261">
    <property type="term" value="P:chromosome condensation"/>
    <property type="evidence" value="ECO:0007669"/>
    <property type="project" value="UniProtKB-KW"/>
</dbReference>
<dbReference type="Pfam" id="PF00216">
    <property type="entry name" value="Bac_DNA_binding"/>
    <property type="match status" value="1"/>
</dbReference>
<dbReference type="SUPFAM" id="SSF47729">
    <property type="entry name" value="IHF-like DNA-binding proteins"/>
    <property type="match status" value="1"/>
</dbReference>
<sequence>MSDSVVTQADIVDFVASQHGLSKAQSTRIVQSLTDYFTISLANGHRVRLSGIGTLEVHASKERMARNPATGKMVEVPAKRRVRLRVSSELKRAVNA</sequence>
<dbReference type="GO" id="GO:0030527">
    <property type="term" value="F:structural constituent of chromatin"/>
    <property type="evidence" value="ECO:0007669"/>
    <property type="project" value="InterPro"/>
</dbReference>
<evidence type="ECO:0000256" key="4">
    <source>
        <dbReference type="RuleBase" id="RU003939"/>
    </source>
</evidence>
<dbReference type="KEGG" id="acu:Atc_1267"/>
<dbReference type="Proteomes" id="UP000006135">
    <property type="component" value="Chromosome"/>
</dbReference>
<dbReference type="InterPro" id="IPR000119">
    <property type="entry name" value="Hist_DNA-bd"/>
</dbReference>
<dbReference type="GO" id="GO:0005829">
    <property type="term" value="C:cytosol"/>
    <property type="evidence" value="ECO:0007669"/>
    <property type="project" value="TreeGrafter"/>
</dbReference>
<evidence type="ECO:0000256" key="3">
    <source>
        <dbReference type="ARBA" id="ARBA00023125"/>
    </source>
</evidence>
<evidence type="ECO:0000256" key="1">
    <source>
        <dbReference type="ARBA" id="ARBA00010529"/>
    </source>
</evidence>
<dbReference type="AlphaFoldDB" id="F9ZNT6"/>
<dbReference type="HOGENOM" id="CLU_105066_2_3_6"/>
<evidence type="ECO:0000256" key="2">
    <source>
        <dbReference type="ARBA" id="ARBA00023067"/>
    </source>
</evidence>
<dbReference type="CDD" id="cd13831">
    <property type="entry name" value="HU"/>
    <property type="match status" value="1"/>
</dbReference>
<keyword evidence="6" id="KW-1185">Reference proteome</keyword>
<organism evidence="5 6">
    <name type="scientific">Acidithiobacillus caldus (strain SM-1)</name>
    <dbReference type="NCBI Taxonomy" id="990288"/>
    <lineage>
        <taxon>Bacteria</taxon>
        <taxon>Pseudomonadati</taxon>
        <taxon>Pseudomonadota</taxon>
        <taxon>Acidithiobacillia</taxon>
        <taxon>Acidithiobacillales</taxon>
        <taxon>Acidithiobacillaceae</taxon>
        <taxon>Acidithiobacillus</taxon>
    </lineage>
</organism>
<keyword evidence="3" id="KW-0238">DNA-binding</keyword>
<reference evidence="5 6" key="1">
    <citation type="journal article" date="2011" name="J. Genet. Genomics">
        <title>Unraveling the Acidithiobacillus caldus complete genome and its central metabolisms for carbon assimilation.</title>
        <authorList>
            <person name="You X.Y."/>
            <person name="Guo X."/>
            <person name="Zheng H.J."/>
            <person name="Zhang M.J."/>
            <person name="Liu L.J."/>
            <person name="Zhu Y.Q."/>
            <person name="Zhu B."/>
            <person name="Wang S.Y."/>
            <person name="Zhao G.P."/>
            <person name="Poetsch A."/>
            <person name="Jiang C.Y."/>
            <person name="Liu S.J."/>
        </authorList>
    </citation>
    <scope>NUCLEOTIDE SEQUENCE [LARGE SCALE GENOMIC DNA]</scope>
    <source>
        <strain evidence="5 6">SM-1</strain>
    </source>
</reference>